<comment type="caution">
    <text evidence="2">The sequence shown here is derived from an EMBL/GenBank/DDBJ whole genome shotgun (WGS) entry which is preliminary data.</text>
</comment>
<dbReference type="InterPro" id="IPR036865">
    <property type="entry name" value="CRAL-TRIO_dom_sf"/>
</dbReference>
<accession>A0A8S4RMU8</accession>
<reference evidence="2" key="1">
    <citation type="submission" date="2022-03" db="EMBL/GenBank/DDBJ databases">
        <authorList>
            <person name="Lindestad O."/>
        </authorList>
    </citation>
    <scope>NUCLEOTIDE SEQUENCE</scope>
</reference>
<dbReference type="PANTHER" id="PTHR10174">
    <property type="entry name" value="ALPHA-TOCOPHEROL TRANSFER PROTEIN-RELATED"/>
    <property type="match status" value="1"/>
</dbReference>
<proteinExistence type="predicted"/>
<dbReference type="EMBL" id="CAKXAJ010025321">
    <property type="protein sequence ID" value="CAH2238104.1"/>
    <property type="molecule type" value="Genomic_DNA"/>
</dbReference>
<sequence length="308" mass="35433">MSIRPLSPELAEKARVELNEDPNRIPSDLQHIKDWLAKQPHIYARTDDQWLIAFLRGCKYSLERTKEKLDLYYTLRSISPELYSFKHDDPLFDELMDLGVYVLMPKTETPDSPRVAIMRIGKVNPGKITMLHVFGMTLITQKIAMMEDDNAMVAGVKIIMDLEGVTMAHILHMTPSVMKKMSVQSQDAAPLRLKGAHYINCPAALEKIINLMKSMLNEKNRNRLYVHGQNLDSLYQHIPKYLLPEEYGGDGGPIRAITDSWKAKRWQYSSWLEEDMKYKTDESKRPGTPKTAESLFGIEGSFRQLEFD</sequence>
<dbReference type="AlphaFoldDB" id="A0A8S4RMU8"/>
<gene>
    <name evidence="2" type="primary">jg18487</name>
    <name evidence="2" type="ORF">PAEG_LOCUS15257</name>
</gene>
<dbReference type="SMART" id="SM00516">
    <property type="entry name" value="SEC14"/>
    <property type="match status" value="1"/>
</dbReference>
<dbReference type="InterPro" id="IPR036273">
    <property type="entry name" value="CRAL/TRIO_N_dom_sf"/>
</dbReference>
<dbReference type="PANTHER" id="PTHR10174:SF216">
    <property type="entry name" value="CRAL-TRIO DOMAIN-CONTAINING PROTEIN-RELATED"/>
    <property type="match status" value="1"/>
</dbReference>
<dbReference type="PROSITE" id="PS50191">
    <property type="entry name" value="CRAL_TRIO"/>
    <property type="match status" value="1"/>
</dbReference>
<dbReference type="PRINTS" id="PR00180">
    <property type="entry name" value="CRETINALDHBP"/>
</dbReference>
<dbReference type="Gene3D" id="1.20.5.1200">
    <property type="entry name" value="Alpha-tocopherol transfer"/>
    <property type="match status" value="1"/>
</dbReference>
<organism evidence="2 3">
    <name type="scientific">Pararge aegeria aegeria</name>
    <dbReference type="NCBI Taxonomy" id="348720"/>
    <lineage>
        <taxon>Eukaryota</taxon>
        <taxon>Metazoa</taxon>
        <taxon>Ecdysozoa</taxon>
        <taxon>Arthropoda</taxon>
        <taxon>Hexapoda</taxon>
        <taxon>Insecta</taxon>
        <taxon>Pterygota</taxon>
        <taxon>Neoptera</taxon>
        <taxon>Endopterygota</taxon>
        <taxon>Lepidoptera</taxon>
        <taxon>Glossata</taxon>
        <taxon>Ditrysia</taxon>
        <taxon>Papilionoidea</taxon>
        <taxon>Nymphalidae</taxon>
        <taxon>Satyrinae</taxon>
        <taxon>Satyrini</taxon>
        <taxon>Parargina</taxon>
        <taxon>Pararge</taxon>
    </lineage>
</organism>
<dbReference type="SUPFAM" id="SSF52087">
    <property type="entry name" value="CRAL/TRIO domain"/>
    <property type="match status" value="1"/>
</dbReference>
<dbReference type="GO" id="GO:0016020">
    <property type="term" value="C:membrane"/>
    <property type="evidence" value="ECO:0007669"/>
    <property type="project" value="TreeGrafter"/>
</dbReference>
<dbReference type="Pfam" id="PF00650">
    <property type="entry name" value="CRAL_TRIO"/>
    <property type="match status" value="1"/>
</dbReference>
<feature type="domain" description="CRAL-TRIO" evidence="1">
    <location>
        <begin position="88"/>
        <end position="255"/>
    </location>
</feature>
<dbReference type="Proteomes" id="UP000838756">
    <property type="component" value="Unassembled WGS sequence"/>
</dbReference>
<protein>
    <submittedName>
        <fullName evidence="2">Jg18487 protein</fullName>
    </submittedName>
</protein>
<dbReference type="SUPFAM" id="SSF46938">
    <property type="entry name" value="CRAL/TRIO N-terminal domain"/>
    <property type="match status" value="1"/>
</dbReference>
<name>A0A8S4RMU8_9NEOP</name>
<dbReference type="InterPro" id="IPR001251">
    <property type="entry name" value="CRAL-TRIO_dom"/>
</dbReference>
<dbReference type="CDD" id="cd00170">
    <property type="entry name" value="SEC14"/>
    <property type="match status" value="1"/>
</dbReference>
<dbReference type="SMART" id="SM01100">
    <property type="entry name" value="CRAL_TRIO_N"/>
    <property type="match status" value="1"/>
</dbReference>
<dbReference type="Gene3D" id="3.40.525.10">
    <property type="entry name" value="CRAL-TRIO lipid binding domain"/>
    <property type="match status" value="1"/>
</dbReference>
<evidence type="ECO:0000313" key="3">
    <source>
        <dbReference type="Proteomes" id="UP000838756"/>
    </source>
</evidence>
<dbReference type="InterPro" id="IPR011074">
    <property type="entry name" value="CRAL/TRIO_N_dom"/>
</dbReference>
<dbReference type="Gene3D" id="1.10.8.20">
    <property type="entry name" value="N-terminal domain of phosphatidylinositol transfer protein sec14p"/>
    <property type="match status" value="1"/>
</dbReference>
<dbReference type="OrthoDB" id="6682367at2759"/>
<evidence type="ECO:0000313" key="2">
    <source>
        <dbReference type="EMBL" id="CAH2238104.1"/>
    </source>
</evidence>
<evidence type="ECO:0000259" key="1">
    <source>
        <dbReference type="PROSITE" id="PS50191"/>
    </source>
</evidence>
<keyword evidence="3" id="KW-1185">Reference proteome</keyword>
<dbReference type="GO" id="GO:1902936">
    <property type="term" value="F:phosphatidylinositol bisphosphate binding"/>
    <property type="evidence" value="ECO:0007669"/>
    <property type="project" value="TreeGrafter"/>
</dbReference>